<dbReference type="Gene3D" id="1.10.287.190">
    <property type="entry name" value="Transcription factor IIA gamma subunit, alpha-helical domain"/>
    <property type="match status" value="1"/>
</dbReference>
<evidence type="ECO:0000313" key="2">
    <source>
        <dbReference type="EMBL" id="CUG91237.1"/>
    </source>
</evidence>
<dbReference type="InterPro" id="IPR009083">
    <property type="entry name" value="TFIIA_a-hlx"/>
</dbReference>
<organism evidence="2 3">
    <name type="scientific">Bodo saltans</name>
    <name type="common">Flagellated protozoan</name>
    <dbReference type="NCBI Taxonomy" id="75058"/>
    <lineage>
        <taxon>Eukaryota</taxon>
        <taxon>Discoba</taxon>
        <taxon>Euglenozoa</taxon>
        <taxon>Kinetoplastea</taxon>
        <taxon>Metakinetoplastina</taxon>
        <taxon>Eubodonida</taxon>
        <taxon>Bodonidae</taxon>
        <taxon>Bodo</taxon>
    </lineage>
</organism>
<feature type="compositionally biased region" description="Low complexity" evidence="1">
    <location>
        <begin position="69"/>
        <end position="84"/>
    </location>
</feature>
<dbReference type="EMBL" id="CYKH01001901">
    <property type="protein sequence ID" value="CUG91237.1"/>
    <property type="molecule type" value="Genomic_DNA"/>
</dbReference>
<dbReference type="OrthoDB" id="250747at2759"/>
<dbReference type="AlphaFoldDB" id="A0A0S4JM71"/>
<protein>
    <submittedName>
        <fullName evidence="2">Uncharacterized protein</fullName>
    </submittedName>
</protein>
<sequence length="153" mass="17102">MYRETLNAAALACALDELRSATNLSDKQIAQIWSTFDRTMDETLNEVPSDCQMTIHTAPPTTREGNNASTTTVTTSSSAETTTPSIPAVELASPSLEFPLYRIHDGMWTVILKDPSVTIRTSKRTETIQLDYLKCYLKDNTEQTSRRGKRPRT</sequence>
<reference evidence="3" key="1">
    <citation type="submission" date="2015-09" db="EMBL/GenBank/DDBJ databases">
        <authorList>
            <consortium name="Pathogen Informatics"/>
        </authorList>
    </citation>
    <scope>NUCLEOTIDE SEQUENCE [LARGE SCALE GENOMIC DNA]</scope>
    <source>
        <strain evidence="3">Lake Konstanz</strain>
    </source>
</reference>
<dbReference type="Proteomes" id="UP000051952">
    <property type="component" value="Unassembled WGS sequence"/>
</dbReference>
<dbReference type="GO" id="GO:0006367">
    <property type="term" value="P:transcription initiation at RNA polymerase II promoter"/>
    <property type="evidence" value="ECO:0007669"/>
    <property type="project" value="InterPro"/>
</dbReference>
<dbReference type="GO" id="GO:0005672">
    <property type="term" value="C:transcription factor TFIIA complex"/>
    <property type="evidence" value="ECO:0007669"/>
    <property type="project" value="InterPro"/>
</dbReference>
<evidence type="ECO:0000256" key="1">
    <source>
        <dbReference type="SAM" id="MobiDB-lite"/>
    </source>
</evidence>
<name>A0A0S4JM71_BODSA</name>
<evidence type="ECO:0000313" key="3">
    <source>
        <dbReference type="Proteomes" id="UP000051952"/>
    </source>
</evidence>
<feature type="compositionally biased region" description="Polar residues" evidence="1">
    <location>
        <begin position="59"/>
        <end position="68"/>
    </location>
</feature>
<accession>A0A0S4JM71</accession>
<gene>
    <name evidence="2" type="ORF">BSAL_30885</name>
</gene>
<feature type="region of interest" description="Disordered" evidence="1">
    <location>
        <begin position="59"/>
        <end position="84"/>
    </location>
</feature>
<dbReference type="VEuPathDB" id="TriTrypDB:BSAL_30885"/>
<keyword evidence="3" id="KW-1185">Reference proteome</keyword>
<dbReference type="OMA" id="CDGVWTV"/>
<proteinExistence type="predicted"/>